<keyword evidence="3" id="KW-1185">Reference proteome</keyword>
<organism evidence="2 3">
    <name type="scientific">Pseudodesulfovibrio mercurii</name>
    <dbReference type="NCBI Taxonomy" id="641491"/>
    <lineage>
        <taxon>Bacteria</taxon>
        <taxon>Pseudomonadati</taxon>
        <taxon>Thermodesulfobacteriota</taxon>
        <taxon>Desulfovibrionia</taxon>
        <taxon>Desulfovibrionales</taxon>
        <taxon>Desulfovibrionaceae</taxon>
    </lineage>
</organism>
<keyword evidence="1" id="KW-0812">Transmembrane</keyword>
<evidence type="ECO:0000313" key="3">
    <source>
        <dbReference type="Proteomes" id="UP000007845"/>
    </source>
</evidence>
<feature type="transmembrane region" description="Helical" evidence="1">
    <location>
        <begin position="65"/>
        <end position="82"/>
    </location>
</feature>
<proteinExistence type="predicted"/>
<keyword evidence="1" id="KW-0472">Membrane</keyword>
<feature type="transmembrane region" description="Helical" evidence="1">
    <location>
        <begin position="41"/>
        <end position="59"/>
    </location>
</feature>
<evidence type="ECO:0000256" key="1">
    <source>
        <dbReference type="SAM" id="Phobius"/>
    </source>
</evidence>
<dbReference type="Proteomes" id="UP000007845">
    <property type="component" value="Chromosome"/>
</dbReference>
<reference evidence="2 3" key="1">
    <citation type="journal article" date="2011" name="J. Bacteriol.">
        <title>Genome sequence of the mercury-methylating strain Desulfovibrio desulfuricans ND132.</title>
        <authorList>
            <person name="Brown S.D."/>
            <person name="Gilmour C.C."/>
            <person name="Kucken A.M."/>
            <person name="Wall J.D."/>
            <person name="Elias D.A."/>
            <person name="Brandt C.C."/>
            <person name="Podar M."/>
            <person name="Chertkov O."/>
            <person name="Held B."/>
            <person name="Bruce D.C."/>
            <person name="Detter J.C."/>
            <person name="Tapia R."/>
            <person name="Han C.S."/>
            <person name="Goodwin L.A."/>
            <person name="Cheng J.F."/>
            <person name="Pitluck S."/>
            <person name="Woyke T."/>
            <person name="Mikhailova N."/>
            <person name="Ivanova N.N."/>
            <person name="Han J."/>
            <person name="Lucas S."/>
            <person name="Lapidus A.L."/>
            <person name="Land M.L."/>
            <person name="Hauser L.J."/>
            <person name="Palumbo A.V."/>
        </authorList>
    </citation>
    <scope>NUCLEOTIDE SEQUENCE [LARGE SCALE GENOMIC DNA]</scope>
    <source>
        <strain evidence="2 3">ND132</strain>
    </source>
</reference>
<dbReference type="HOGENOM" id="CLU_2537070_0_0_7"/>
<dbReference type="STRING" id="641491.DND132_2987"/>
<evidence type="ECO:0000313" key="2">
    <source>
        <dbReference type="EMBL" id="EGB16190.1"/>
    </source>
</evidence>
<dbReference type="EMBL" id="CP003220">
    <property type="protein sequence ID" value="EGB16190.1"/>
    <property type="molecule type" value="Genomic_DNA"/>
</dbReference>
<gene>
    <name evidence="2" type="ORF">DND132_2987</name>
</gene>
<sequence>MKCLSCGAILRPQDHQCRRCGRAVQRPGDAVARKMTLPPRVAVTCGTLLLAVAAVLFLYGAGAFAAVLLCLGAPLVLVGLLMG</sequence>
<keyword evidence="1" id="KW-1133">Transmembrane helix</keyword>
<accession>F0JJU1</accession>
<dbReference type="KEGG" id="ddn:DND132_2987"/>
<name>F0JJU1_9BACT</name>
<protein>
    <submittedName>
        <fullName evidence="2">Uncharacterized protein</fullName>
    </submittedName>
</protein>
<dbReference type="AlphaFoldDB" id="F0JJU1"/>